<dbReference type="RefSeq" id="WP_260978256.1">
    <property type="nucleotide sequence ID" value="NZ_JAODBU010000002.1"/>
</dbReference>
<proteinExistence type="predicted"/>
<sequence>MKKFYFTFGDWDKFPFQNGYLIVESKDIAEGIAEFRKHHPDINEGTVNCSFIYNEEEWEKEGLALKYPGKPLKIYRSVEAENLFLKQLLRKSVDGLCMVSKGMYFDYTDSYVSKILGINISELNEIIGEE</sequence>
<comment type="caution">
    <text evidence="1">The sequence shown here is derived from an EMBL/GenBank/DDBJ whole genome shotgun (WGS) entry which is preliminary data.</text>
</comment>
<gene>
    <name evidence="1" type="ORF">N5B56_01795</name>
</gene>
<evidence type="ECO:0000313" key="1">
    <source>
        <dbReference type="EMBL" id="MCT7397820.1"/>
    </source>
</evidence>
<reference evidence="1" key="1">
    <citation type="submission" date="2022-09" db="EMBL/GenBank/DDBJ databases">
        <title>Eubacterium sp. LFL-14 isolated from human feces.</title>
        <authorList>
            <person name="Liu F."/>
        </authorList>
    </citation>
    <scope>NUCLEOTIDE SEQUENCE</scope>
    <source>
        <strain evidence="1">LFL-14</strain>
    </source>
</reference>
<dbReference type="EMBL" id="JAODBU010000002">
    <property type="protein sequence ID" value="MCT7397820.1"/>
    <property type="molecule type" value="Genomic_DNA"/>
</dbReference>
<keyword evidence="2" id="KW-1185">Reference proteome</keyword>
<name>A0ABT2LXB7_9FIRM</name>
<accession>A0ABT2LXB7</accession>
<protein>
    <submittedName>
        <fullName evidence="1">Uncharacterized protein</fullName>
    </submittedName>
</protein>
<organism evidence="1 2">
    <name type="scientific">Eubacterium album</name>
    <dbReference type="NCBI Taxonomy" id="2978477"/>
    <lineage>
        <taxon>Bacteria</taxon>
        <taxon>Bacillati</taxon>
        <taxon>Bacillota</taxon>
        <taxon>Clostridia</taxon>
        <taxon>Eubacteriales</taxon>
        <taxon>Eubacteriaceae</taxon>
        <taxon>Eubacterium</taxon>
    </lineage>
</organism>
<evidence type="ECO:0000313" key="2">
    <source>
        <dbReference type="Proteomes" id="UP001431199"/>
    </source>
</evidence>
<dbReference type="Proteomes" id="UP001431199">
    <property type="component" value="Unassembled WGS sequence"/>
</dbReference>